<dbReference type="InterPro" id="IPR015942">
    <property type="entry name" value="Asp/Glu/hydantoin_racemase"/>
</dbReference>
<gene>
    <name evidence="6" type="ORF">DFJ68_0138</name>
</gene>
<dbReference type="Pfam" id="PF01177">
    <property type="entry name" value="Asp_Glu_race"/>
    <property type="match status" value="1"/>
</dbReference>
<dbReference type="GO" id="GO:0036348">
    <property type="term" value="F:hydantoin racemase activity"/>
    <property type="evidence" value="ECO:0007669"/>
    <property type="project" value="UniProtKB-EC"/>
</dbReference>
<evidence type="ECO:0000256" key="4">
    <source>
        <dbReference type="ARBA" id="ARBA00067972"/>
    </source>
</evidence>
<proteinExistence type="inferred from homology"/>
<evidence type="ECO:0000256" key="5">
    <source>
        <dbReference type="ARBA" id="ARBA00093199"/>
    </source>
</evidence>
<evidence type="ECO:0000313" key="7">
    <source>
        <dbReference type="Proteomes" id="UP000278440"/>
    </source>
</evidence>
<sequence length="264" mass="26726">MLIRVINPNTTRAMTDLIGRCARVVAAPGTVVEAVTPSMGPASIESHYEEALAVPGILEQVAQGERDGADAYVLACFGDPGLDAARELATGPVLGIAEAAMHAATMVGRRFSIVTTLGRTMGRAHELVDRYGFRDACAGVHACEIPVLELDAPGSRAEAIVTDYCRLAVEGDGADAVVLGCAGMADLCARISDAVGVPVVDGVTAATTLAQSLVTLGLRPAVAGEYATPPPKAMRGLLAPFEIAAAAVGGGPSPAAAPLVVTAD</sequence>
<dbReference type="Proteomes" id="UP000278440">
    <property type="component" value="Unassembled WGS sequence"/>
</dbReference>
<dbReference type="InterPro" id="IPR053714">
    <property type="entry name" value="Iso_Racemase_Enz_sf"/>
</dbReference>
<dbReference type="AlphaFoldDB" id="A0A495XQ75"/>
<evidence type="ECO:0000313" key="6">
    <source>
        <dbReference type="EMBL" id="RKT76741.1"/>
    </source>
</evidence>
<comment type="catalytic activity">
    <reaction evidence="5">
        <text>D-5-benzylhydantoin = L-5-benzylhydantoin</text>
        <dbReference type="Rhea" id="RHEA:83991"/>
        <dbReference type="ChEBI" id="CHEBI:176864"/>
        <dbReference type="ChEBI" id="CHEBI:233540"/>
    </reaction>
</comment>
<comment type="caution">
    <text evidence="6">The sequence shown here is derived from an EMBL/GenBank/DDBJ whole genome shotgun (WGS) entry which is preliminary data.</text>
</comment>
<evidence type="ECO:0000256" key="2">
    <source>
        <dbReference type="ARBA" id="ARBA00051635"/>
    </source>
</evidence>
<reference evidence="6 7" key="1">
    <citation type="submission" date="2018-10" db="EMBL/GenBank/DDBJ databases">
        <title>Sequencing the genomes of 1000 actinobacteria strains.</title>
        <authorList>
            <person name="Klenk H.-P."/>
        </authorList>
    </citation>
    <scope>NUCLEOTIDE SEQUENCE [LARGE SCALE GENOMIC DNA]</scope>
    <source>
        <strain evidence="6 7">DSM 44267</strain>
    </source>
</reference>
<dbReference type="EC" id="5.1.99.5" evidence="3"/>
<dbReference type="PANTHER" id="PTHR28047:SF5">
    <property type="entry name" value="PROTEIN DCG1"/>
    <property type="match status" value="1"/>
</dbReference>
<comment type="similarity">
    <text evidence="1">Belongs to the HyuE racemase family.</text>
</comment>
<name>A0A495XQ75_9MICO</name>
<dbReference type="PANTHER" id="PTHR28047">
    <property type="entry name" value="PROTEIN DCG1"/>
    <property type="match status" value="1"/>
</dbReference>
<organism evidence="6 7">
    <name type="scientific">Terracoccus luteus</name>
    <dbReference type="NCBI Taxonomy" id="53356"/>
    <lineage>
        <taxon>Bacteria</taxon>
        <taxon>Bacillati</taxon>
        <taxon>Actinomycetota</taxon>
        <taxon>Actinomycetes</taxon>
        <taxon>Micrococcales</taxon>
        <taxon>Intrasporangiaceae</taxon>
        <taxon>Terracoccus</taxon>
    </lineage>
</organism>
<evidence type="ECO:0000256" key="1">
    <source>
        <dbReference type="ARBA" id="ARBA00038414"/>
    </source>
</evidence>
<dbReference type="InterPro" id="IPR052186">
    <property type="entry name" value="Hydantoin_racemase-like"/>
</dbReference>
<evidence type="ECO:0000256" key="3">
    <source>
        <dbReference type="ARBA" id="ARBA00066406"/>
    </source>
</evidence>
<dbReference type="FunFam" id="3.40.50.12500:FF:000001">
    <property type="entry name" value="Putative hydantoin racemase"/>
    <property type="match status" value="1"/>
</dbReference>
<comment type="catalytic activity">
    <reaction evidence="2">
        <text>a D-5-monosubstituted hydantoin = a L-5-monosubstituted hydantoin</text>
        <dbReference type="Rhea" id="RHEA:46624"/>
        <dbReference type="ChEBI" id="CHEBI:86339"/>
        <dbReference type="ChEBI" id="CHEBI:86340"/>
        <dbReference type="EC" id="5.1.99.5"/>
    </reaction>
</comment>
<accession>A0A495XQ75</accession>
<keyword evidence="7" id="KW-1185">Reference proteome</keyword>
<dbReference type="RefSeq" id="WP_121030185.1">
    <property type="nucleotide sequence ID" value="NZ_RBXT01000001.1"/>
</dbReference>
<dbReference type="GO" id="GO:0047661">
    <property type="term" value="F:amino-acid racemase activity"/>
    <property type="evidence" value="ECO:0007669"/>
    <property type="project" value="InterPro"/>
</dbReference>
<dbReference type="OrthoDB" id="9791723at2"/>
<dbReference type="Gene3D" id="3.40.50.12500">
    <property type="match status" value="1"/>
</dbReference>
<dbReference type="EMBL" id="RBXT01000001">
    <property type="protein sequence ID" value="RKT76741.1"/>
    <property type="molecule type" value="Genomic_DNA"/>
</dbReference>
<protein>
    <recommendedName>
        <fullName evidence="4">Hydantoin racemase</fullName>
        <ecNumber evidence="3">5.1.99.5</ecNumber>
    </recommendedName>
</protein>